<dbReference type="AlphaFoldDB" id="Q0C9C5"/>
<dbReference type="OrthoDB" id="3508621at2759"/>
<evidence type="ECO:0000256" key="1">
    <source>
        <dbReference type="SAM" id="MobiDB-lite"/>
    </source>
</evidence>
<protein>
    <submittedName>
        <fullName evidence="2">Uncharacterized protein</fullName>
    </submittedName>
</protein>
<sequence>MSFPHTRSTERQAPSTADKWRSAIADEGLEGLSINDEKLNSASMFQFRQFLLLRVLWQRVHITAFKPEKFKHAEELPLLAGEGNFFLAKSFQLDAAMVQSSSADTEVTISPIAKRTRAKLKERRPAPDVTPTKSARVAMERSQISDDLDDVPLIPGLEQDSPLEGSTPPLDQVSGGFEAFWETHSNTSERMSRLSTRLWSTS</sequence>
<dbReference type="STRING" id="341663.Q0C9C5"/>
<gene>
    <name evidence="2" type="ORF">ATEG_09709</name>
</gene>
<proteinExistence type="predicted"/>
<dbReference type="VEuPathDB" id="FungiDB:ATEG_09709"/>
<feature type="region of interest" description="Disordered" evidence="1">
    <location>
        <begin position="118"/>
        <end position="174"/>
    </location>
</feature>
<accession>Q0C9C5</accession>
<evidence type="ECO:0000313" key="3">
    <source>
        <dbReference type="Proteomes" id="UP000007963"/>
    </source>
</evidence>
<reference evidence="3" key="1">
    <citation type="submission" date="2005-09" db="EMBL/GenBank/DDBJ databases">
        <title>Annotation of the Aspergillus terreus NIH2624 genome.</title>
        <authorList>
            <person name="Birren B.W."/>
            <person name="Lander E.S."/>
            <person name="Galagan J.E."/>
            <person name="Nusbaum C."/>
            <person name="Devon K."/>
            <person name="Henn M."/>
            <person name="Ma L.-J."/>
            <person name="Jaffe D.B."/>
            <person name="Butler J."/>
            <person name="Alvarez P."/>
            <person name="Gnerre S."/>
            <person name="Grabherr M."/>
            <person name="Kleber M."/>
            <person name="Mauceli E.W."/>
            <person name="Brockman W."/>
            <person name="Rounsley S."/>
            <person name="Young S.K."/>
            <person name="LaButti K."/>
            <person name="Pushparaj V."/>
            <person name="DeCaprio D."/>
            <person name="Crawford M."/>
            <person name="Koehrsen M."/>
            <person name="Engels R."/>
            <person name="Montgomery P."/>
            <person name="Pearson M."/>
            <person name="Howarth C."/>
            <person name="Larson L."/>
            <person name="Luoma S."/>
            <person name="White J."/>
            <person name="Alvarado L."/>
            <person name="Kodira C.D."/>
            <person name="Zeng Q."/>
            <person name="Oleary S."/>
            <person name="Yandava C."/>
            <person name="Denning D.W."/>
            <person name="Nierman W.C."/>
            <person name="Milne T."/>
            <person name="Madden K."/>
        </authorList>
    </citation>
    <scope>NUCLEOTIDE SEQUENCE [LARGE SCALE GENOMIC DNA]</scope>
    <source>
        <strain evidence="3">NIH 2624 / FGSC A1156</strain>
    </source>
</reference>
<organism evidence="2 3">
    <name type="scientific">Aspergillus terreus (strain NIH 2624 / FGSC A1156)</name>
    <dbReference type="NCBI Taxonomy" id="341663"/>
    <lineage>
        <taxon>Eukaryota</taxon>
        <taxon>Fungi</taxon>
        <taxon>Dikarya</taxon>
        <taxon>Ascomycota</taxon>
        <taxon>Pezizomycotina</taxon>
        <taxon>Eurotiomycetes</taxon>
        <taxon>Eurotiomycetidae</taxon>
        <taxon>Eurotiales</taxon>
        <taxon>Aspergillaceae</taxon>
        <taxon>Aspergillus</taxon>
        <taxon>Aspergillus subgen. Circumdati</taxon>
    </lineage>
</organism>
<evidence type="ECO:0000313" key="2">
    <source>
        <dbReference type="EMBL" id="EAU29900.1"/>
    </source>
</evidence>
<dbReference type="GeneID" id="4354507"/>
<dbReference type="Proteomes" id="UP000007963">
    <property type="component" value="Unassembled WGS sequence"/>
</dbReference>
<dbReference type="RefSeq" id="XP_001218331.1">
    <property type="nucleotide sequence ID" value="XM_001218330.1"/>
</dbReference>
<name>Q0C9C5_ASPTN</name>
<dbReference type="HOGENOM" id="CLU_1354360_0_0_1"/>
<dbReference type="EMBL" id="CH476608">
    <property type="protein sequence ID" value="EAU29900.1"/>
    <property type="molecule type" value="Genomic_DNA"/>
</dbReference>